<dbReference type="GO" id="GO:0005739">
    <property type="term" value="C:mitochondrion"/>
    <property type="evidence" value="ECO:0007669"/>
    <property type="project" value="TreeGrafter"/>
</dbReference>
<name>A0AAQ3N3P3_VIGMU</name>
<dbReference type="InterPro" id="IPR043459">
    <property type="entry name" value="NFD6/NOXY2-like"/>
</dbReference>
<proteinExistence type="predicted"/>
<sequence length="127" mass="14013">VTHSRDRVLDSKTLRRYQTIPITKMSSAAARSIFRSCSAGRSAFRVASEAKTARSPFRIASNRPLSQSTLRLPVELSSCVVSMMPYHTATASALMNSMLSISSRTSAWIPEGIVSCTNTFKMFNVFE</sequence>
<evidence type="ECO:0000313" key="1">
    <source>
        <dbReference type="EMBL" id="WVZ01882.1"/>
    </source>
</evidence>
<dbReference type="PANTHER" id="PTHR33156">
    <property type="entry name" value="OS02G0230000 PROTEIN"/>
    <property type="match status" value="1"/>
</dbReference>
<accession>A0AAQ3N3P3</accession>
<dbReference type="Proteomes" id="UP001374535">
    <property type="component" value="Chromosome 7"/>
</dbReference>
<protein>
    <recommendedName>
        <fullName evidence="3">Protein NUCLEAR FUSION DEFECTIVE 6, chloroplastic/mitochondrial</fullName>
    </recommendedName>
</protein>
<dbReference type="AlphaFoldDB" id="A0AAQ3N3P3"/>
<keyword evidence="2" id="KW-1185">Reference proteome</keyword>
<dbReference type="PANTHER" id="PTHR33156:SF48">
    <property type="entry name" value="PROTEIN NUCLEAR FUSION DEFECTIVE 6, MITOCHONDRIAL"/>
    <property type="match status" value="1"/>
</dbReference>
<dbReference type="EMBL" id="CP144694">
    <property type="protein sequence ID" value="WVZ01882.1"/>
    <property type="molecule type" value="Genomic_DNA"/>
</dbReference>
<feature type="non-terminal residue" evidence="1">
    <location>
        <position position="1"/>
    </location>
</feature>
<reference evidence="1 2" key="1">
    <citation type="journal article" date="2023" name="Life. Sci Alliance">
        <title>Evolutionary insights into 3D genome organization and epigenetic landscape of Vigna mungo.</title>
        <authorList>
            <person name="Junaid A."/>
            <person name="Singh B."/>
            <person name="Bhatia S."/>
        </authorList>
    </citation>
    <scope>NUCLEOTIDE SEQUENCE [LARGE SCALE GENOMIC DNA]</scope>
    <source>
        <strain evidence="1">Urdbean</strain>
    </source>
</reference>
<organism evidence="1 2">
    <name type="scientific">Vigna mungo</name>
    <name type="common">Black gram</name>
    <name type="synonym">Phaseolus mungo</name>
    <dbReference type="NCBI Taxonomy" id="3915"/>
    <lineage>
        <taxon>Eukaryota</taxon>
        <taxon>Viridiplantae</taxon>
        <taxon>Streptophyta</taxon>
        <taxon>Embryophyta</taxon>
        <taxon>Tracheophyta</taxon>
        <taxon>Spermatophyta</taxon>
        <taxon>Magnoliopsida</taxon>
        <taxon>eudicotyledons</taxon>
        <taxon>Gunneridae</taxon>
        <taxon>Pentapetalae</taxon>
        <taxon>rosids</taxon>
        <taxon>fabids</taxon>
        <taxon>Fabales</taxon>
        <taxon>Fabaceae</taxon>
        <taxon>Papilionoideae</taxon>
        <taxon>50 kb inversion clade</taxon>
        <taxon>NPAAA clade</taxon>
        <taxon>indigoferoid/millettioid clade</taxon>
        <taxon>Phaseoleae</taxon>
        <taxon>Vigna</taxon>
    </lineage>
</organism>
<evidence type="ECO:0008006" key="3">
    <source>
        <dbReference type="Google" id="ProtNLM"/>
    </source>
</evidence>
<evidence type="ECO:0000313" key="2">
    <source>
        <dbReference type="Proteomes" id="UP001374535"/>
    </source>
</evidence>
<gene>
    <name evidence="1" type="ORF">V8G54_022688</name>
</gene>